<gene>
    <name evidence="11" type="primary">thiI</name>
    <name evidence="14" type="ORF">CSP5_1257</name>
</gene>
<keyword evidence="10" id="KW-0676">Redox-active center</keyword>
<dbReference type="CDD" id="cd00158">
    <property type="entry name" value="RHOD"/>
    <property type="match status" value="1"/>
</dbReference>
<protein>
    <recommendedName>
        <fullName evidence="11">tRNA sulfurtransferase</fullName>
        <ecNumber evidence="11">2.8.1.4</ecNumber>
    </recommendedName>
    <alternativeName>
        <fullName evidence="11">Sulfur carrier protein ThiS sulfurtransferase</fullName>
    </alternativeName>
    <alternativeName>
        <fullName evidence="11">Thiamine biosynthesis protein ThiI</fullName>
    </alternativeName>
    <alternativeName>
        <fullName evidence="11">tRNA 4-thiouridine synthase</fullName>
    </alternativeName>
</protein>
<keyword evidence="7 11" id="KW-0694">RNA-binding</keyword>
<dbReference type="NCBIfam" id="TIGR00342">
    <property type="entry name" value="tRNA uracil 4-sulfurtransferase ThiI"/>
    <property type="match status" value="1"/>
</dbReference>
<dbReference type="EMBL" id="LT671858">
    <property type="protein sequence ID" value="SIM68743.1"/>
    <property type="molecule type" value="Genomic_DNA"/>
</dbReference>
<dbReference type="AlphaFoldDB" id="A0A1N5V6H9"/>
<feature type="active site" description="Cysteine persulfide intermediate" evidence="11">
    <location>
        <position position="443"/>
    </location>
</feature>
<evidence type="ECO:0000256" key="1">
    <source>
        <dbReference type="ARBA" id="ARBA00004496"/>
    </source>
</evidence>
<feature type="domain" description="Rhodanese" evidence="12">
    <location>
        <begin position="395"/>
        <end position="469"/>
    </location>
</feature>
<dbReference type="InterPro" id="IPR004114">
    <property type="entry name" value="THUMP_dom"/>
</dbReference>
<dbReference type="HAMAP" id="MF_00021">
    <property type="entry name" value="ThiI"/>
    <property type="match status" value="1"/>
</dbReference>
<dbReference type="GO" id="GO:0009228">
    <property type="term" value="P:thiamine biosynthetic process"/>
    <property type="evidence" value="ECO:0007669"/>
    <property type="project" value="UniProtKB-KW"/>
</dbReference>
<dbReference type="GO" id="GO:0004810">
    <property type="term" value="F:CCA tRNA nucleotidyltransferase activity"/>
    <property type="evidence" value="ECO:0007669"/>
    <property type="project" value="InterPro"/>
</dbReference>
<dbReference type="Pfam" id="PF00581">
    <property type="entry name" value="Rhodanese"/>
    <property type="match status" value="1"/>
</dbReference>
<feature type="binding site" evidence="11">
    <location>
        <position position="256"/>
    </location>
    <ligand>
        <name>ATP</name>
        <dbReference type="ChEBI" id="CHEBI:30616"/>
    </ligand>
</feature>
<dbReference type="GO" id="GO:0140741">
    <property type="term" value="F:tRNA-uracil-4 sulfurtransferase activity"/>
    <property type="evidence" value="ECO:0007669"/>
    <property type="project" value="UniProtKB-EC"/>
</dbReference>
<dbReference type="Pfam" id="PF02926">
    <property type="entry name" value="THUMP"/>
    <property type="match status" value="1"/>
</dbReference>
<dbReference type="InterPro" id="IPR014729">
    <property type="entry name" value="Rossmann-like_a/b/a_fold"/>
</dbReference>
<dbReference type="InterPro" id="IPR001763">
    <property type="entry name" value="Rhodanese-like_dom"/>
</dbReference>
<evidence type="ECO:0000313" key="15">
    <source>
        <dbReference type="Proteomes" id="UP000195607"/>
    </source>
</evidence>
<comment type="catalytic activity">
    <reaction evidence="11">
        <text>[ThiS sulfur-carrier protein]-C-terminal Gly-Gly-AMP + S-sulfanyl-L-cysteinyl-[cysteine desulfurase] + AH2 = [ThiS sulfur-carrier protein]-C-terminal-Gly-aminoethanethioate + L-cysteinyl-[cysteine desulfurase] + A + AMP + 2 H(+)</text>
        <dbReference type="Rhea" id="RHEA:43340"/>
        <dbReference type="Rhea" id="RHEA-COMP:12157"/>
        <dbReference type="Rhea" id="RHEA-COMP:12158"/>
        <dbReference type="Rhea" id="RHEA-COMP:12910"/>
        <dbReference type="Rhea" id="RHEA-COMP:19908"/>
        <dbReference type="ChEBI" id="CHEBI:13193"/>
        <dbReference type="ChEBI" id="CHEBI:15378"/>
        <dbReference type="ChEBI" id="CHEBI:17499"/>
        <dbReference type="ChEBI" id="CHEBI:29950"/>
        <dbReference type="ChEBI" id="CHEBI:61963"/>
        <dbReference type="ChEBI" id="CHEBI:90618"/>
        <dbReference type="ChEBI" id="CHEBI:232372"/>
        <dbReference type="ChEBI" id="CHEBI:456215"/>
    </reaction>
</comment>
<dbReference type="GO" id="GO:0002937">
    <property type="term" value="P:tRNA 4-thiouridine biosynthesis"/>
    <property type="evidence" value="ECO:0007669"/>
    <property type="project" value="TreeGrafter"/>
</dbReference>
<evidence type="ECO:0000259" key="13">
    <source>
        <dbReference type="PROSITE" id="PS51165"/>
    </source>
</evidence>
<proteinExistence type="inferred from homology"/>
<comment type="caution">
    <text evidence="11">Lacks conserved residue(s) required for the propagation of feature annotation.</text>
</comment>
<dbReference type="SUPFAM" id="SSF143437">
    <property type="entry name" value="THUMP domain-like"/>
    <property type="match status" value="1"/>
</dbReference>
<evidence type="ECO:0000313" key="14">
    <source>
        <dbReference type="EMBL" id="SIM68743.1"/>
    </source>
</evidence>
<dbReference type="SUPFAM" id="SSF52402">
    <property type="entry name" value="Adenine nucleotide alpha hydrolases-like"/>
    <property type="match status" value="1"/>
</dbReference>
<dbReference type="SUPFAM" id="SSF52821">
    <property type="entry name" value="Rhodanese/Cell cycle control phosphatase"/>
    <property type="match status" value="1"/>
</dbReference>
<keyword evidence="9" id="KW-1015">Disulfide bond</keyword>
<feature type="binding site" evidence="11">
    <location>
        <begin position="174"/>
        <end position="175"/>
    </location>
    <ligand>
        <name>ATP</name>
        <dbReference type="ChEBI" id="CHEBI:30616"/>
    </ligand>
</feature>
<dbReference type="PANTHER" id="PTHR43209:SF1">
    <property type="entry name" value="TRNA SULFURTRANSFERASE"/>
    <property type="match status" value="1"/>
</dbReference>
<keyword evidence="3 11" id="KW-0820">tRNA-binding</keyword>
<dbReference type="CDD" id="cd11716">
    <property type="entry name" value="THUMP_ThiI"/>
    <property type="match status" value="1"/>
</dbReference>
<comment type="function">
    <text evidence="11">Catalyzes the ATP-dependent transfer of a sulfur to tRNA to produce 4-thiouridine in position 8 of tRNAs, which functions as a near-UV photosensor. Also catalyzes the transfer of sulfur to the sulfur carrier protein ThiS, forming ThiS-thiocarboxylate. This is a step in the synthesis of thiazole, in the thiamine biosynthesis pathway. The sulfur is donated as persulfide by IscS.</text>
</comment>
<dbReference type="InterPro" id="IPR020536">
    <property type="entry name" value="ThiI_AANH"/>
</dbReference>
<comment type="similarity">
    <text evidence="11">Belongs to the ThiI family.</text>
</comment>
<dbReference type="Gene3D" id="3.30.2130.30">
    <property type="match status" value="1"/>
</dbReference>
<comment type="subcellular location">
    <subcellularLocation>
        <location evidence="1 11">Cytoplasm</location>
    </subcellularLocation>
</comment>
<evidence type="ECO:0000256" key="6">
    <source>
        <dbReference type="ARBA" id="ARBA00022840"/>
    </source>
</evidence>
<evidence type="ECO:0000256" key="2">
    <source>
        <dbReference type="ARBA" id="ARBA00022490"/>
    </source>
</evidence>
<dbReference type="Proteomes" id="UP000195607">
    <property type="component" value="Chromosome I"/>
</dbReference>
<feature type="binding site" evidence="11">
    <location>
        <position position="287"/>
    </location>
    <ligand>
        <name>ATP</name>
        <dbReference type="ChEBI" id="CHEBI:30616"/>
    </ligand>
</feature>
<dbReference type="SMART" id="SM00981">
    <property type="entry name" value="THUMP"/>
    <property type="match status" value="1"/>
</dbReference>
<evidence type="ECO:0000256" key="9">
    <source>
        <dbReference type="ARBA" id="ARBA00023157"/>
    </source>
</evidence>
<evidence type="ECO:0000256" key="11">
    <source>
        <dbReference type="HAMAP-Rule" id="MF_00021"/>
    </source>
</evidence>
<keyword evidence="5 11" id="KW-0547">Nucleotide-binding</keyword>
<sequence length="479" mass="55000">MYLLRYSEIGLKGKKTRNQMEIKLINNLTVSLRNKGKNGTFIRERGRIFVISNDDISSEISKVMGIKSFSSVRVIRFKDKKILAENVKDLFAEKIRNKKYAVYTRRTGSHDFTSMEMDRMIGDLLFPYSNGVDLKNPDIRIEIEIRNNLAYVMLHTFEGPGGLPLGTEGKMVSLISGGIDSPVSTWMMMRRGSPVDLIFMSLANPIDTKHFLKKALILYSNWYSGYNPYIYIVDASRLITDYLFKGKMKYANVSYKRKMYEIADNIAQKIGAYGIITGESSGQVSSQTPENLYELSMGLKTVIHRPLIGMDKDWIIDQARKIGTFHNDSTEEFCALFGERPITKVKHEELMEDIERISSYFPNESEIIRIRGNEIEEYLNRIGNPEYEIRSIEKIPEQSIIVDVRDPLSFKSWHPDGAININPGSLDHLDEINRDKKPVVFYCKQGLQSAYMAGRLRKKGYEAYFASEKIFKNQILEGP</sequence>
<dbReference type="Gene3D" id="3.40.50.620">
    <property type="entry name" value="HUPs"/>
    <property type="match status" value="1"/>
</dbReference>
<dbReference type="Pfam" id="PF02568">
    <property type="entry name" value="ThiI"/>
    <property type="match status" value="1"/>
</dbReference>
<accession>A0A1N5V6H9</accession>
<evidence type="ECO:0000256" key="5">
    <source>
        <dbReference type="ARBA" id="ARBA00022741"/>
    </source>
</evidence>
<dbReference type="Gene3D" id="3.40.250.10">
    <property type="entry name" value="Rhodanese-like domain"/>
    <property type="match status" value="1"/>
</dbReference>
<comment type="pathway">
    <text evidence="11">Cofactor biosynthesis; thiamine diphosphate biosynthesis.</text>
</comment>
<dbReference type="PROSITE" id="PS51165">
    <property type="entry name" value="THUMP"/>
    <property type="match status" value="1"/>
</dbReference>
<dbReference type="GO" id="GO:0005829">
    <property type="term" value="C:cytosol"/>
    <property type="evidence" value="ECO:0007669"/>
    <property type="project" value="TreeGrafter"/>
</dbReference>
<evidence type="ECO:0000256" key="3">
    <source>
        <dbReference type="ARBA" id="ARBA00022555"/>
    </source>
</evidence>
<evidence type="ECO:0000259" key="12">
    <source>
        <dbReference type="PROSITE" id="PS50206"/>
    </source>
</evidence>
<evidence type="ECO:0000256" key="7">
    <source>
        <dbReference type="ARBA" id="ARBA00022884"/>
    </source>
</evidence>
<keyword evidence="6 11" id="KW-0067">ATP-binding</keyword>
<dbReference type="InterPro" id="IPR049961">
    <property type="entry name" value="ThiI_N"/>
</dbReference>
<dbReference type="GO" id="GO:0005524">
    <property type="term" value="F:ATP binding"/>
    <property type="evidence" value="ECO:0007669"/>
    <property type="project" value="UniProtKB-UniRule"/>
</dbReference>
<dbReference type="PROSITE" id="PS50206">
    <property type="entry name" value="RHODANESE_3"/>
    <property type="match status" value="1"/>
</dbReference>
<comment type="catalytic activity">
    <reaction evidence="11">
        <text>[ThiI sulfur-carrier protein]-S-sulfanyl-L-cysteine + a uridine in tRNA + 2 reduced [2Fe-2S]-[ferredoxin] + ATP + H(+) = [ThiI sulfur-carrier protein]-L-cysteine + a 4-thiouridine in tRNA + 2 oxidized [2Fe-2S]-[ferredoxin] + AMP + diphosphate</text>
        <dbReference type="Rhea" id="RHEA:24176"/>
        <dbReference type="Rhea" id="RHEA-COMP:10000"/>
        <dbReference type="Rhea" id="RHEA-COMP:10001"/>
        <dbReference type="Rhea" id="RHEA-COMP:13337"/>
        <dbReference type="Rhea" id="RHEA-COMP:13338"/>
        <dbReference type="Rhea" id="RHEA-COMP:13339"/>
        <dbReference type="Rhea" id="RHEA-COMP:13340"/>
        <dbReference type="ChEBI" id="CHEBI:15378"/>
        <dbReference type="ChEBI" id="CHEBI:29950"/>
        <dbReference type="ChEBI" id="CHEBI:30616"/>
        <dbReference type="ChEBI" id="CHEBI:33019"/>
        <dbReference type="ChEBI" id="CHEBI:33737"/>
        <dbReference type="ChEBI" id="CHEBI:33738"/>
        <dbReference type="ChEBI" id="CHEBI:61963"/>
        <dbReference type="ChEBI" id="CHEBI:65315"/>
        <dbReference type="ChEBI" id="CHEBI:136798"/>
        <dbReference type="ChEBI" id="CHEBI:456215"/>
        <dbReference type="EC" id="2.8.1.4"/>
    </reaction>
</comment>
<keyword evidence="4 11" id="KW-0808">Transferase</keyword>
<dbReference type="SMART" id="SM00450">
    <property type="entry name" value="RHOD"/>
    <property type="match status" value="1"/>
</dbReference>
<reference evidence="14 15" key="1">
    <citation type="submission" date="2016-04" db="EMBL/GenBank/DDBJ databases">
        <authorList>
            <person name="Evans L.H."/>
            <person name="Alamgir A."/>
            <person name="Owens N."/>
            <person name="Weber N.D."/>
            <person name="Virtaneva K."/>
            <person name="Barbian K."/>
            <person name="Babar A."/>
            <person name="Rosenke K."/>
        </authorList>
    </citation>
    <scope>NUCLEOTIDE SEQUENCE [LARGE SCALE GENOMIC DNA]</scope>
    <source>
        <strain evidence="15">S5(T) (JCM 30642 \VKM B-2941)</strain>
    </source>
</reference>
<dbReference type="InterPro" id="IPR036873">
    <property type="entry name" value="Rhodanese-like_dom_sf"/>
</dbReference>
<evidence type="ECO:0000256" key="4">
    <source>
        <dbReference type="ARBA" id="ARBA00022679"/>
    </source>
</evidence>
<dbReference type="InterPro" id="IPR003720">
    <property type="entry name" value="tRNA_STrfase"/>
</dbReference>
<dbReference type="InterPro" id="IPR054173">
    <property type="entry name" value="ThiI_fer"/>
</dbReference>
<feature type="domain" description="THUMP" evidence="13">
    <location>
        <begin position="54"/>
        <end position="156"/>
    </location>
</feature>
<keyword evidence="2 11" id="KW-0963">Cytoplasm</keyword>
<dbReference type="Pfam" id="PF22025">
    <property type="entry name" value="ThiI_fer"/>
    <property type="match status" value="1"/>
</dbReference>
<dbReference type="GO" id="GO:0052837">
    <property type="term" value="P:thiazole biosynthetic process"/>
    <property type="evidence" value="ECO:0007669"/>
    <property type="project" value="TreeGrafter"/>
</dbReference>
<keyword evidence="8 11" id="KW-0784">Thiamine biosynthesis</keyword>
<evidence type="ECO:0000256" key="8">
    <source>
        <dbReference type="ARBA" id="ARBA00022977"/>
    </source>
</evidence>
<dbReference type="InterPro" id="IPR049962">
    <property type="entry name" value="THUMP_ThiI"/>
</dbReference>
<organism evidence="14 15">
    <name type="scientific">Cuniculiplasma divulgatum</name>
    <dbReference type="NCBI Taxonomy" id="1673428"/>
    <lineage>
        <taxon>Archaea</taxon>
        <taxon>Methanobacteriati</taxon>
        <taxon>Thermoplasmatota</taxon>
        <taxon>Thermoplasmata</taxon>
        <taxon>Thermoplasmatales</taxon>
        <taxon>Cuniculiplasmataceae</taxon>
        <taxon>Cuniculiplasma</taxon>
    </lineage>
</organism>
<feature type="binding site" evidence="11">
    <location>
        <position position="278"/>
    </location>
    <ligand>
        <name>ATP</name>
        <dbReference type="ChEBI" id="CHEBI:30616"/>
    </ligand>
</feature>
<name>A0A1N5V6H9_9ARCH</name>
<dbReference type="PANTHER" id="PTHR43209">
    <property type="entry name" value="TRNA SULFURTRANSFERASE"/>
    <property type="match status" value="1"/>
</dbReference>
<evidence type="ECO:0000256" key="10">
    <source>
        <dbReference type="ARBA" id="ARBA00023284"/>
    </source>
</evidence>
<dbReference type="InterPro" id="IPR050102">
    <property type="entry name" value="tRNA_sulfurtransferase_ThiI"/>
</dbReference>
<dbReference type="UniPathway" id="UPA00060"/>
<dbReference type="EC" id="2.8.1.4" evidence="11"/>
<dbReference type="GO" id="GO:0000049">
    <property type="term" value="F:tRNA binding"/>
    <property type="evidence" value="ECO:0007669"/>
    <property type="project" value="UniProtKB-UniRule"/>
</dbReference>
<dbReference type="GO" id="GO:0009229">
    <property type="term" value="P:thiamine diphosphate biosynthetic process"/>
    <property type="evidence" value="ECO:0007669"/>
    <property type="project" value="UniProtKB-UniRule"/>
</dbReference>